<evidence type="ECO:0000313" key="2">
    <source>
        <dbReference type="Proteomes" id="UP000663836"/>
    </source>
</evidence>
<comment type="caution">
    <text evidence="1">The sequence shown here is derived from an EMBL/GenBank/DDBJ whole genome shotgun (WGS) entry which is preliminary data.</text>
</comment>
<dbReference type="EMBL" id="CAJOBD010023329">
    <property type="protein sequence ID" value="CAF4255159.1"/>
    <property type="molecule type" value="Genomic_DNA"/>
</dbReference>
<organism evidence="1 2">
    <name type="scientific">Rotaria sordida</name>
    <dbReference type="NCBI Taxonomy" id="392033"/>
    <lineage>
        <taxon>Eukaryota</taxon>
        <taxon>Metazoa</taxon>
        <taxon>Spiralia</taxon>
        <taxon>Gnathifera</taxon>
        <taxon>Rotifera</taxon>
        <taxon>Eurotatoria</taxon>
        <taxon>Bdelloidea</taxon>
        <taxon>Philodinida</taxon>
        <taxon>Philodinidae</taxon>
        <taxon>Rotaria</taxon>
    </lineage>
</organism>
<name>A0A820EWI5_9BILA</name>
<reference evidence="1" key="1">
    <citation type="submission" date="2021-02" db="EMBL/GenBank/DDBJ databases">
        <authorList>
            <person name="Nowell W R."/>
        </authorList>
    </citation>
    <scope>NUCLEOTIDE SEQUENCE</scope>
</reference>
<dbReference type="AlphaFoldDB" id="A0A820EWI5"/>
<accession>A0A820EWI5</accession>
<gene>
    <name evidence="1" type="ORF">JBS370_LOCUS38864</name>
</gene>
<protein>
    <submittedName>
        <fullName evidence="1">Uncharacterized protein</fullName>
    </submittedName>
</protein>
<evidence type="ECO:0000313" key="1">
    <source>
        <dbReference type="EMBL" id="CAF4255159.1"/>
    </source>
</evidence>
<proteinExistence type="predicted"/>
<sequence length="137" mass="15426">MKQWAINTDGIQERFGVALCQAFGKPPKYIRVDSIDSDEAIINIYIRPPYGKNVIDSLNGTAPAAAVRMQAVRKCCCDFNANVESITLGEFGQYWLNPIDQGGKPYYCPSGWIRFGVKVAKDDKEFDANWGNWYVAY</sequence>
<feature type="non-terminal residue" evidence="1">
    <location>
        <position position="137"/>
    </location>
</feature>
<dbReference type="Proteomes" id="UP000663836">
    <property type="component" value="Unassembled WGS sequence"/>
</dbReference>